<sequence>MKMFESAAAHALSDLTIAEAMTAFRDGVLSSTELVEACLERCDDGRELNVYVTLDRAGALAAAGAADAARRAGEPLKPLSGIPIVIKDNIHCAGLPCTAGSPAFADFVPAEDAPTVRTLREAGAIILGKTNMHELAFGATGYNGAFNTGREVGVRNPYDSTRIAGGSSSGSAAALGARMALAALGTDTGGSMRIPPALNGCASLRPSQGRYSDQGVIPIARSRDTVGPMALCMADVALLDGLITGDHALPSITLEGLRFGIPAECWRNLDDDTQEQAHAALDKLRAHGVQLVPIEDAGLLALNEPVGFSVVIHEAYDCMVEYLHAYGHGMTIEQVAEKLHSPDVRYIYENWVLPRRIPAADQLVASGPLYHAAQNGGRQALRERYQDLFESLRLDGLLFPTTAVVAPLAQEEVNQPASFERLIQNTEPAASAGLPCIQVPAGLGTRSGLPVGMELDGPLGSDRRLLAIGQLLESIFGRVARA</sequence>
<dbReference type="PANTHER" id="PTHR11895">
    <property type="entry name" value="TRANSAMIDASE"/>
    <property type="match status" value="1"/>
</dbReference>
<dbReference type="InterPro" id="IPR036928">
    <property type="entry name" value="AS_sf"/>
</dbReference>
<dbReference type="SUPFAM" id="SSF75304">
    <property type="entry name" value="Amidase signature (AS) enzymes"/>
    <property type="match status" value="1"/>
</dbReference>
<dbReference type="AlphaFoldDB" id="A0A2N8T289"/>
<evidence type="ECO:0000313" key="2">
    <source>
        <dbReference type="EMBL" id="PNG08850.1"/>
    </source>
</evidence>
<dbReference type="Gene3D" id="3.90.1300.10">
    <property type="entry name" value="Amidase signature (AS) domain"/>
    <property type="match status" value="1"/>
</dbReference>
<gene>
    <name evidence="2" type="ORF">CXK94_15185</name>
</gene>
<feature type="domain" description="Amidase" evidence="1">
    <location>
        <begin position="33"/>
        <end position="466"/>
    </location>
</feature>
<reference evidence="2 3" key="1">
    <citation type="submission" date="2018-01" db="EMBL/GenBank/DDBJ databases">
        <title>Denitrification phenotypes of diverse strains of Pseudomonas stutzeri.</title>
        <authorList>
            <person name="Milligan D.A."/>
            <person name="Bergaust L."/>
            <person name="Bakken L.R."/>
            <person name="Frostegard A."/>
        </authorList>
    </citation>
    <scope>NUCLEOTIDE SEQUENCE [LARGE SCALE GENOMIC DNA]</scope>
    <source>
        <strain evidence="2 3">24a75</strain>
    </source>
</reference>
<protein>
    <submittedName>
        <fullName evidence="2">Amidase</fullName>
    </submittedName>
</protein>
<dbReference type="Pfam" id="PF01425">
    <property type="entry name" value="Amidase"/>
    <property type="match status" value="1"/>
</dbReference>
<comment type="caution">
    <text evidence="2">The sequence shown here is derived from an EMBL/GenBank/DDBJ whole genome shotgun (WGS) entry which is preliminary data.</text>
</comment>
<evidence type="ECO:0000259" key="1">
    <source>
        <dbReference type="Pfam" id="PF01425"/>
    </source>
</evidence>
<dbReference type="Proteomes" id="UP000236023">
    <property type="component" value="Unassembled WGS sequence"/>
</dbReference>
<proteinExistence type="predicted"/>
<accession>A0A2N8T289</accession>
<name>A0A2N8T289_STUST</name>
<dbReference type="EMBL" id="POUT01000008">
    <property type="protein sequence ID" value="PNG08850.1"/>
    <property type="molecule type" value="Genomic_DNA"/>
</dbReference>
<dbReference type="NCBIfam" id="NF005688">
    <property type="entry name" value="PRK07488.1"/>
    <property type="match status" value="1"/>
</dbReference>
<organism evidence="2 3">
    <name type="scientific">Stutzerimonas stutzeri</name>
    <name type="common">Pseudomonas stutzeri</name>
    <dbReference type="NCBI Taxonomy" id="316"/>
    <lineage>
        <taxon>Bacteria</taxon>
        <taxon>Pseudomonadati</taxon>
        <taxon>Pseudomonadota</taxon>
        <taxon>Gammaproteobacteria</taxon>
        <taxon>Pseudomonadales</taxon>
        <taxon>Pseudomonadaceae</taxon>
        <taxon>Stutzerimonas</taxon>
    </lineage>
</organism>
<evidence type="ECO:0000313" key="3">
    <source>
        <dbReference type="Proteomes" id="UP000236023"/>
    </source>
</evidence>
<dbReference type="InterPro" id="IPR000120">
    <property type="entry name" value="Amidase"/>
</dbReference>
<dbReference type="PANTHER" id="PTHR11895:SF151">
    <property type="entry name" value="GLUTAMYL-TRNA(GLN) AMIDOTRANSFERASE SUBUNIT A"/>
    <property type="match status" value="1"/>
</dbReference>
<dbReference type="GO" id="GO:0003824">
    <property type="term" value="F:catalytic activity"/>
    <property type="evidence" value="ECO:0007669"/>
    <property type="project" value="InterPro"/>
</dbReference>
<dbReference type="InterPro" id="IPR023631">
    <property type="entry name" value="Amidase_dom"/>
</dbReference>